<proteinExistence type="predicted"/>
<evidence type="ECO:0000256" key="1">
    <source>
        <dbReference type="SAM" id="MobiDB-lite"/>
    </source>
</evidence>
<keyword evidence="3" id="KW-1185">Reference proteome</keyword>
<evidence type="ECO:0000313" key="3">
    <source>
        <dbReference type="Proteomes" id="UP001432075"/>
    </source>
</evidence>
<feature type="region of interest" description="Disordered" evidence="1">
    <location>
        <begin position="289"/>
        <end position="313"/>
    </location>
</feature>
<reference evidence="2" key="1">
    <citation type="submission" date="2022-10" db="EMBL/GenBank/DDBJ databases">
        <title>The complete genomes of actinobacterial strains from the NBC collection.</title>
        <authorList>
            <person name="Joergensen T.S."/>
            <person name="Alvarez Arevalo M."/>
            <person name="Sterndorff E.B."/>
            <person name="Faurdal D."/>
            <person name="Vuksanovic O."/>
            <person name="Mourched A.-S."/>
            <person name="Charusanti P."/>
            <person name="Shaw S."/>
            <person name="Blin K."/>
            <person name="Weber T."/>
        </authorList>
    </citation>
    <scope>NUCLEOTIDE SEQUENCE</scope>
    <source>
        <strain evidence="2">NBC_00283</strain>
    </source>
</reference>
<evidence type="ECO:0000313" key="2">
    <source>
        <dbReference type="EMBL" id="WUO46732.1"/>
    </source>
</evidence>
<organism evidence="2 3">
    <name type="scientific">Streptomyces goshikiensis</name>
    <dbReference type="NCBI Taxonomy" id="1942"/>
    <lineage>
        <taxon>Bacteria</taxon>
        <taxon>Bacillati</taxon>
        <taxon>Actinomycetota</taxon>
        <taxon>Actinomycetes</taxon>
        <taxon>Kitasatosporales</taxon>
        <taxon>Streptomycetaceae</taxon>
        <taxon>Streptomyces</taxon>
    </lineage>
</organism>
<gene>
    <name evidence="2" type="ORF">OHU17_13270</name>
</gene>
<dbReference type="Proteomes" id="UP001432075">
    <property type="component" value="Chromosome"/>
</dbReference>
<sequence length="322" mass="33800">MSQSDHSRQRRRRPRRKAAGLLVLLALAGYLAVQYESNEGGGGPHCTASVLTGADEAGRGGTRESFDMSLEQAANAATIAAVGVSKGLPDRAVTIALATAMQESALRNLNHGDRDSLGLFQQRPSMGWGSPDEIRDPVYSSGIFYDHLVEVPGYSRLPLTVAAQKVQRSGFPQAYAKHEPDAMVLTAAFGGRGSLTCGGPAPTAPGDPEKVRTQLVRIFGKKVLAGAPAAAGHSGKARGEAEINLPLKPDGDEAESRRGKALAHWAVANSRSLGITRVSYAKQGWVAGESRGAWQDTSGAGKRGGADPHGATDNEVRIFVAQ</sequence>
<evidence type="ECO:0008006" key="4">
    <source>
        <dbReference type="Google" id="ProtNLM"/>
    </source>
</evidence>
<accession>A0ABZ1RIT4</accession>
<feature type="compositionally biased region" description="Basic and acidic residues" evidence="1">
    <location>
        <begin position="304"/>
        <end position="313"/>
    </location>
</feature>
<feature type="region of interest" description="Disordered" evidence="1">
    <location>
        <begin position="229"/>
        <end position="256"/>
    </location>
</feature>
<dbReference type="EMBL" id="CP108057">
    <property type="protein sequence ID" value="WUO46732.1"/>
    <property type="molecule type" value="Genomic_DNA"/>
</dbReference>
<name>A0ABZ1RIT4_9ACTN</name>
<dbReference type="RefSeq" id="WP_100583737.1">
    <property type="nucleotide sequence ID" value="NZ_BMVE01000001.1"/>
</dbReference>
<protein>
    <recommendedName>
        <fullName evidence="4">Heavy metal transporter</fullName>
    </recommendedName>
</protein>